<comment type="caution">
    <text evidence="2">The sequence shown here is derived from an EMBL/GenBank/DDBJ whole genome shotgun (WGS) entry which is preliminary data.</text>
</comment>
<name>A0A830GLU9_9EURY</name>
<dbReference type="AlphaFoldDB" id="A0A830GLU9"/>
<keyword evidence="3" id="KW-1185">Reference proteome</keyword>
<gene>
    <name evidence="2" type="ORF">GCM10009030_24060</name>
</gene>
<evidence type="ECO:0000256" key="1">
    <source>
        <dbReference type="SAM" id="Coils"/>
    </source>
</evidence>
<proteinExistence type="predicted"/>
<dbReference type="Proteomes" id="UP000605784">
    <property type="component" value="Unassembled WGS sequence"/>
</dbReference>
<sequence length="101" mass="11070">MAARTIDRMGFGSTAKKIQKVADVADKLYTKVNELKTQVQELRETVEDTNGRVDDVERQVAEQRALLEAIADEQGVDVDAVLTDDVERAPADAAETAHGEE</sequence>
<keyword evidence="1" id="KW-0175">Coiled coil</keyword>
<reference evidence="2" key="2">
    <citation type="submission" date="2020-09" db="EMBL/GenBank/DDBJ databases">
        <authorList>
            <person name="Sun Q."/>
            <person name="Ohkuma M."/>
        </authorList>
    </citation>
    <scope>NUCLEOTIDE SEQUENCE</scope>
    <source>
        <strain evidence="2">JCM 17820</strain>
    </source>
</reference>
<dbReference type="InterPro" id="IPR043816">
    <property type="entry name" value="DUF5798"/>
</dbReference>
<reference evidence="2" key="1">
    <citation type="journal article" date="2014" name="Int. J. Syst. Evol. Microbiol.">
        <title>Complete genome sequence of Corynebacterium casei LMG S-19264T (=DSM 44701T), isolated from a smear-ripened cheese.</title>
        <authorList>
            <consortium name="US DOE Joint Genome Institute (JGI-PGF)"/>
            <person name="Walter F."/>
            <person name="Albersmeier A."/>
            <person name="Kalinowski J."/>
            <person name="Ruckert C."/>
        </authorList>
    </citation>
    <scope>NUCLEOTIDE SEQUENCE</scope>
    <source>
        <strain evidence="2">JCM 17820</strain>
    </source>
</reference>
<accession>A0A830GLU9</accession>
<dbReference type="Pfam" id="PF19111">
    <property type="entry name" value="DUF5798"/>
    <property type="match status" value="1"/>
</dbReference>
<protein>
    <submittedName>
        <fullName evidence="2">Uncharacterized protein</fullName>
    </submittedName>
</protein>
<evidence type="ECO:0000313" key="3">
    <source>
        <dbReference type="Proteomes" id="UP000605784"/>
    </source>
</evidence>
<feature type="coiled-coil region" evidence="1">
    <location>
        <begin position="25"/>
        <end position="73"/>
    </location>
</feature>
<dbReference type="EMBL" id="BMOU01000004">
    <property type="protein sequence ID" value="GGN96130.1"/>
    <property type="molecule type" value="Genomic_DNA"/>
</dbReference>
<evidence type="ECO:0000313" key="2">
    <source>
        <dbReference type="EMBL" id="GGN96130.1"/>
    </source>
</evidence>
<organism evidence="2 3">
    <name type="scientific">Haloarcula pellucida</name>
    <dbReference type="NCBI Taxonomy" id="1427151"/>
    <lineage>
        <taxon>Archaea</taxon>
        <taxon>Methanobacteriati</taxon>
        <taxon>Methanobacteriota</taxon>
        <taxon>Stenosarchaea group</taxon>
        <taxon>Halobacteria</taxon>
        <taxon>Halobacteriales</taxon>
        <taxon>Haloarculaceae</taxon>
        <taxon>Haloarcula</taxon>
    </lineage>
</organism>